<organism evidence="1 2">
    <name type="scientific">Williamsia limnetica</name>
    <dbReference type="NCBI Taxonomy" id="882452"/>
    <lineage>
        <taxon>Bacteria</taxon>
        <taxon>Bacillati</taxon>
        <taxon>Actinomycetota</taxon>
        <taxon>Actinomycetes</taxon>
        <taxon>Mycobacteriales</taxon>
        <taxon>Nocardiaceae</taxon>
        <taxon>Williamsia</taxon>
    </lineage>
</organism>
<name>A0A318RT59_WILLI</name>
<reference evidence="1 2" key="1">
    <citation type="submission" date="2018-06" db="EMBL/GenBank/DDBJ databases">
        <title>Genomic Encyclopedia of Type Strains, Phase IV (KMG-IV): sequencing the most valuable type-strain genomes for metagenomic binning, comparative biology and taxonomic classification.</title>
        <authorList>
            <person name="Goeker M."/>
        </authorList>
    </citation>
    <scope>NUCLEOTIDE SEQUENCE [LARGE SCALE GENOMIC DNA]</scope>
    <source>
        <strain evidence="1 2">DSM 45521</strain>
    </source>
</reference>
<proteinExistence type="predicted"/>
<evidence type="ECO:0000313" key="2">
    <source>
        <dbReference type="Proteomes" id="UP000247591"/>
    </source>
</evidence>
<comment type="caution">
    <text evidence="1">The sequence shown here is derived from an EMBL/GenBank/DDBJ whole genome shotgun (WGS) entry which is preliminary data.</text>
</comment>
<dbReference type="Proteomes" id="UP000247591">
    <property type="component" value="Unassembled WGS sequence"/>
</dbReference>
<evidence type="ECO:0000313" key="1">
    <source>
        <dbReference type="EMBL" id="PYE19247.1"/>
    </source>
</evidence>
<dbReference type="AlphaFoldDB" id="A0A318RT59"/>
<sequence>MRTHLVSAVVEDVPGDRPIVVLEQGGVVLVDLELADATRLRSELDTAIAAMAVSR</sequence>
<protein>
    <submittedName>
        <fullName evidence="1">Uncharacterized protein</fullName>
    </submittedName>
</protein>
<dbReference type="EMBL" id="QJSP01000003">
    <property type="protein sequence ID" value="PYE19247.1"/>
    <property type="molecule type" value="Genomic_DNA"/>
</dbReference>
<keyword evidence="2" id="KW-1185">Reference proteome</keyword>
<gene>
    <name evidence="1" type="ORF">DFR67_103158</name>
</gene>
<accession>A0A318RT59</accession>
<dbReference type="RefSeq" id="WP_158539903.1">
    <property type="nucleotide sequence ID" value="NZ_QJSP01000003.1"/>
</dbReference>